<reference evidence="1" key="1">
    <citation type="submission" date="2014-01" db="EMBL/GenBank/DDBJ databases">
        <title>The genome of the white-rot fungus Pycnoporus cinnabarinus: a basidiomycete model with a versatile arsenal for lignocellulosic biomass breakdown.</title>
        <authorList>
            <person name="Levasseur A."/>
            <person name="Lomascolo A."/>
            <person name="Ruiz-Duenas F.J."/>
            <person name="Uzan E."/>
            <person name="Piumi F."/>
            <person name="Kues U."/>
            <person name="Ram A.F.J."/>
            <person name="Murat C."/>
            <person name="Haon M."/>
            <person name="Benoit I."/>
            <person name="Arfi Y."/>
            <person name="Chevret D."/>
            <person name="Drula E."/>
            <person name="Kwon M.J."/>
            <person name="Gouret P."/>
            <person name="Lesage-Meessen L."/>
            <person name="Lombard V."/>
            <person name="Mariette J."/>
            <person name="Noirot C."/>
            <person name="Park J."/>
            <person name="Patyshakuliyeva A."/>
            <person name="Wieneger R.A.B."/>
            <person name="Wosten H.A.B."/>
            <person name="Martin F."/>
            <person name="Coutinho P.M."/>
            <person name="de Vries R."/>
            <person name="Martinez A.T."/>
            <person name="Klopp C."/>
            <person name="Pontarotti P."/>
            <person name="Henrissat B."/>
            <person name="Record E."/>
        </authorList>
    </citation>
    <scope>NUCLEOTIDE SEQUENCE [LARGE SCALE GENOMIC DNA]</scope>
    <source>
        <strain evidence="1">BRFM137</strain>
    </source>
</reference>
<gene>
    <name evidence="1" type="ORF">BN946_scf185000.g10</name>
</gene>
<dbReference type="HOGENOM" id="CLU_2147117_0_0_1"/>
<dbReference type="EMBL" id="CCBP010000028">
    <property type="protein sequence ID" value="CDO68867.1"/>
    <property type="molecule type" value="Genomic_DNA"/>
</dbReference>
<proteinExistence type="predicted"/>
<organism evidence="1 2">
    <name type="scientific">Pycnoporus cinnabarinus</name>
    <name type="common">Cinnabar-red polypore</name>
    <name type="synonym">Trametes cinnabarina</name>
    <dbReference type="NCBI Taxonomy" id="5643"/>
    <lineage>
        <taxon>Eukaryota</taxon>
        <taxon>Fungi</taxon>
        <taxon>Dikarya</taxon>
        <taxon>Basidiomycota</taxon>
        <taxon>Agaricomycotina</taxon>
        <taxon>Agaricomycetes</taxon>
        <taxon>Polyporales</taxon>
        <taxon>Polyporaceae</taxon>
        <taxon>Trametes</taxon>
    </lineage>
</organism>
<dbReference type="Proteomes" id="UP000029665">
    <property type="component" value="Unassembled WGS sequence"/>
</dbReference>
<protein>
    <submittedName>
        <fullName evidence="1">Uncharacterized protein</fullName>
    </submittedName>
</protein>
<accession>A0A060S398</accession>
<evidence type="ECO:0000313" key="2">
    <source>
        <dbReference type="Proteomes" id="UP000029665"/>
    </source>
</evidence>
<name>A0A060S398_PYCCI</name>
<keyword evidence="2" id="KW-1185">Reference proteome</keyword>
<evidence type="ECO:0000313" key="1">
    <source>
        <dbReference type="EMBL" id="CDO68867.1"/>
    </source>
</evidence>
<dbReference type="AlphaFoldDB" id="A0A060S398"/>
<comment type="caution">
    <text evidence="1">The sequence shown here is derived from an EMBL/GenBank/DDBJ whole genome shotgun (WGS) entry which is preliminary data.</text>
</comment>
<sequence>MLAFLPIHGTHHVTTLVEGSRRTPFDHIVDMCTWCVNEGCVLRIRDTKRPLHFEPDAGVYERTAGTGKWKWQVQKEFAWELFARYDKPNKAGDAETRVEENPFLSWGLFYNF</sequence>